<dbReference type="EMBL" id="JAWJWE010000004">
    <property type="protein sequence ID" value="KAK6636845.1"/>
    <property type="molecule type" value="Genomic_DNA"/>
</dbReference>
<evidence type="ECO:0000256" key="1">
    <source>
        <dbReference type="SAM" id="MobiDB-lite"/>
    </source>
</evidence>
<comment type="caution">
    <text evidence="2">The sequence shown here is derived from an EMBL/GenBank/DDBJ whole genome shotgun (WGS) entry which is preliminary data.</text>
</comment>
<sequence length="52" mass="6139">MANLRIDDGRWKLFSEFGVKVGRGEMFMKKNRKGYDEKKRKSMEVKPSNLDS</sequence>
<proteinExistence type="predicted"/>
<accession>A0AAN8P9R9</accession>
<organism evidence="2 3">
    <name type="scientific">Polyplax serrata</name>
    <name type="common">Common mouse louse</name>
    <dbReference type="NCBI Taxonomy" id="468196"/>
    <lineage>
        <taxon>Eukaryota</taxon>
        <taxon>Metazoa</taxon>
        <taxon>Ecdysozoa</taxon>
        <taxon>Arthropoda</taxon>
        <taxon>Hexapoda</taxon>
        <taxon>Insecta</taxon>
        <taxon>Pterygota</taxon>
        <taxon>Neoptera</taxon>
        <taxon>Paraneoptera</taxon>
        <taxon>Psocodea</taxon>
        <taxon>Troctomorpha</taxon>
        <taxon>Phthiraptera</taxon>
        <taxon>Anoplura</taxon>
        <taxon>Polyplacidae</taxon>
        <taxon>Polyplax</taxon>
    </lineage>
</organism>
<evidence type="ECO:0000313" key="2">
    <source>
        <dbReference type="EMBL" id="KAK6636845.1"/>
    </source>
</evidence>
<dbReference type="AlphaFoldDB" id="A0AAN8P9R9"/>
<evidence type="ECO:0000313" key="3">
    <source>
        <dbReference type="Proteomes" id="UP001372834"/>
    </source>
</evidence>
<reference evidence="2 3" key="1">
    <citation type="submission" date="2023-10" db="EMBL/GenBank/DDBJ databases">
        <title>Genomes of two closely related lineages of the louse Polyplax serrata with different host specificities.</title>
        <authorList>
            <person name="Martinu J."/>
            <person name="Tarabai H."/>
            <person name="Stefka J."/>
            <person name="Hypsa V."/>
        </authorList>
    </citation>
    <scope>NUCLEOTIDE SEQUENCE [LARGE SCALE GENOMIC DNA]</scope>
    <source>
        <strain evidence="2">HR10_N</strain>
    </source>
</reference>
<protein>
    <submittedName>
        <fullName evidence="2">Uncharacterized protein</fullName>
    </submittedName>
</protein>
<feature type="region of interest" description="Disordered" evidence="1">
    <location>
        <begin position="31"/>
        <end position="52"/>
    </location>
</feature>
<feature type="compositionally biased region" description="Basic and acidic residues" evidence="1">
    <location>
        <begin position="31"/>
        <end position="44"/>
    </location>
</feature>
<feature type="non-terminal residue" evidence="2">
    <location>
        <position position="52"/>
    </location>
</feature>
<dbReference type="Proteomes" id="UP001372834">
    <property type="component" value="Unassembled WGS sequence"/>
</dbReference>
<gene>
    <name evidence="2" type="ORF">RUM43_010509</name>
</gene>
<name>A0AAN8P9R9_POLSC</name>